<feature type="domain" description="Cytochrome c" evidence="7">
    <location>
        <begin position="50"/>
        <end position="134"/>
    </location>
</feature>
<dbReference type="Gene3D" id="1.10.760.10">
    <property type="entry name" value="Cytochrome c-like domain"/>
    <property type="match status" value="1"/>
</dbReference>
<evidence type="ECO:0000256" key="1">
    <source>
        <dbReference type="ARBA" id="ARBA00022448"/>
    </source>
</evidence>
<dbReference type="STRING" id="454194.PYK22_00304"/>
<keyword evidence="5 6" id="KW-0408">Iron</keyword>
<dbReference type="EMBL" id="CBXV010000001">
    <property type="protein sequence ID" value="CDM64311.1"/>
    <property type="molecule type" value="Genomic_DNA"/>
</dbReference>
<dbReference type="SUPFAM" id="SSF46626">
    <property type="entry name" value="Cytochrome c"/>
    <property type="match status" value="1"/>
</dbReference>
<dbReference type="InterPro" id="IPR050597">
    <property type="entry name" value="Cytochrome_c_Oxidase_Subunit"/>
</dbReference>
<dbReference type="GO" id="GO:0005506">
    <property type="term" value="F:iron ion binding"/>
    <property type="evidence" value="ECO:0007669"/>
    <property type="project" value="InterPro"/>
</dbReference>
<dbReference type="RefSeq" id="WP_083437502.1">
    <property type="nucleotide sequence ID" value="NZ_CBXV010000001.1"/>
</dbReference>
<protein>
    <submittedName>
        <fullName evidence="8">Cytochrome c, mono-and diheme variants family</fullName>
    </submittedName>
</protein>
<dbReference type="Proteomes" id="UP000031518">
    <property type="component" value="Unassembled WGS sequence"/>
</dbReference>
<gene>
    <name evidence="8" type="ORF">PYK22_00304</name>
</gene>
<keyword evidence="2 6" id="KW-0349">Heme</keyword>
<dbReference type="PROSITE" id="PS51007">
    <property type="entry name" value="CYTC"/>
    <property type="match status" value="1"/>
</dbReference>
<keyword evidence="3 6" id="KW-0479">Metal-binding</keyword>
<proteinExistence type="predicted"/>
<sequence length="145" mass="15817">MSRTMRKEFLAILVGIILLGGVVTAAISEQAKGNGSVKGNSNVAGCEPTAEALRAKELYLKNCARCHGDDGRAQTPLGQRLKAGNLADARWQWETSDKRIAEIITNGEERMPAFGKKLSPEEVELVVTHVRTLRERSHPSSPSHQ</sequence>
<dbReference type="GO" id="GO:0020037">
    <property type="term" value="F:heme binding"/>
    <property type="evidence" value="ECO:0007669"/>
    <property type="project" value="InterPro"/>
</dbReference>
<evidence type="ECO:0000256" key="3">
    <source>
        <dbReference type="ARBA" id="ARBA00022723"/>
    </source>
</evidence>
<reference evidence="8 9" key="2">
    <citation type="submission" date="2015-01" db="EMBL/GenBank/DDBJ databases">
        <title>Complete genome sequence of Pyrinomonas methylaliphatogenes type strain K22T.</title>
        <authorList>
            <person name="Lee K.C.Y."/>
            <person name="Power J.F."/>
            <person name="Dunfield P.F."/>
            <person name="Morgan X.C."/>
            <person name="Huttenhower C."/>
            <person name="Stott M.B."/>
        </authorList>
    </citation>
    <scope>NUCLEOTIDE SEQUENCE [LARGE SCALE GENOMIC DNA]</scope>
    <source>
        <strain evidence="8 9">K22</strain>
    </source>
</reference>
<dbReference type="PANTHER" id="PTHR33751:SF1">
    <property type="entry name" value="CBB3-TYPE CYTOCHROME C OXIDASE SUBUNIT FIXP"/>
    <property type="match status" value="1"/>
</dbReference>
<organism evidence="8 9">
    <name type="scientific">Pyrinomonas methylaliphatogenes</name>
    <dbReference type="NCBI Taxonomy" id="454194"/>
    <lineage>
        <taxon>Bacteria</taxon>
        <taxon>Pseudomonadati</taxon>
        <taxon>Acidobacteriota</taxon>
        <taxon>Blastocatellia</taxon>
        <taxon>Blastocatellales</taxon>
        <taxon>Pyrinomonadaceae</taxon>
        <taxon>Pyrinomonas</taxon>
    </lineage>
</organism>
<evidence type="ECO:0000256" key="2">
    <source>
        <dbReference type="ARBA" id="ARBA00022617"/>
    </source>
</evidence>
<dbReference type="AlphaFoldDB" id="A0A0B6WTF2"/>
<evidence type="ECO:0000256" key="4">
    <source>
        <dbReference type="ARBA" id="ARBA00022982"/>
    </source>
</evidence>
<evidence type="ECO:0000256" key="5">
    <source>
        <dbReference type="ARBA" id="ARBA00023004"/>
    </source>
</evidence>
<name>A0A0B6WTF2_9BACT</name>
<dbReference type="PANTHER" id="PTHR33751">
    <property type="entry name" value="CBB3-TYPE CYTOCHROME C OXIDASE SUBUNIT FIXP"/>
    <property type="match status" value="1"/>
</dbReference>
<keyword evidence="4" id="KW-0249">Electron transport</keyword>
<accession>A0A0B6WTF2</accession>
<evidence type="ECO:0000313" key="9">
    <source>
        <dbReference type="Proteomes" id="UP000031518"/>
    </source>
</evidence>
<evidence type="ECO:0000259" key="7">
    <source>
        <dbReference type="PROSITE" id="PS51007"/>
    </source>
</evidence>
<evidence type="ECO:0000256" key="6">
    <source>
        <dbReference type="PROSITE-ProRule" id="PRU00433"/>
    </source>
</evidence>
<dbReference type="GO" id="GO:0009055">
    <property type="term" value="F:electron transfer activity"/>
    <property type="evidence" value="ECO:0007669"/>
    <property type="project" value="InterPro"/>
</dbReference>
<reference evidence="8 9" key="1">
    <citation type="submission" date="2013-12" db="EMBL/GenBank/DDBJ databases">
        <authorList>
            <person name="Stott M."/>
        </authorList>
    </citation>
    <scope>NUCLEOTIDE SEQUENCE [LARGE SCALE GENOMIC DNA]</scope>
    <source>
        <strain evidence="8 9">K22</strain>
    </source>
</reference>
<dbReference type="Pfam" id="PF13442">
    <property type="entry name" value="Cytochrome_CBB3"/>
    <property type="match status" value="1"/>
</dbReference>
<evidence type="ECO:0000313" key="8">
    <source>
        <dbReference type="EMBL" id="CDM64311.1"/>
    </source>
</evidence>
<dbReference type="PRINTS" id="PR00605">
    <property type="entry name" value="CYTCHROMECIC"/>
</dbReference>
<dbReference type="InterPro" id="IPR036909">
    <property type="entry name" value="Cyt_c-like_dom_sf"/>
</dbReference>
<keyword evidence="1" id="KW-0813">Transport</keyword>
<dbReference type="InterPro" id="IPR009056">
    <property type="entry name" value="Cyt_c-like_dom"/>
</dbReference>
<dbReference type="OrthoDB" id="123252at2"/>
<keyword evidence="9" id="KW-1185">Reference proteome</keyword>
<dbReference type="InterPro" id="IPR008168">
    <property type="entry name" value="Cyt_C_IC"/>
</dbReference>